<accession>A0A6M1RQT0</accession>
<name>A0A6M1RQT0_9HYPH</name>
<dbReference type="Proteomes" id="UP000477849">
    <property type="component" value="Unassembled WGS sequence"/>
</dbReference>
<evidence type="ECO:0000313" key="2">
    <source>
        <dbReference type="Proteomes" id="UP000477849"/>
    </source>
</evidence>
<reference evidence="1 2" key="1">
    <citation type="submission" date="2020-02" db="EMBL/GenBank/DDBJ databases">
        <title>Genome sequence of the type strain CCBAU10050 of Rhizobium daejeonense.</title>
        <authorList>
            <person name="Gao J."/>
            <person name="Sun J."/>
        </authorList>
    </citation>
    <scope>NUCLEOTIDE SEQUENCE [LARGE SCALE GENOMIC DNA]</scope>
    <source>
        <strain evidence="1 2">CCBAU10050</strain>
    </source>
</reference>
<sequence>MTQYVLLKRDLYENPGHTGYTGIRDKAGTWPAEDFASCGIPIKEKYTPKERDSYAIPFDAAPEFTNECFHDLSLAHLRGKIDRLQEAMTPSGATKAAYIGEFSFDIEDRDEDGEECLRNVVVPWTTVKEIMAAIRSRAEMKEAA</sequence>
<gene>
    <name evidence="1" type="ORF">G6N76_09885</name>
</gene>
<comment type="caution">
    <text evidence="1">The sequence shown here is derived from an EMBL/GenBank/DDBJ whole genome shotgun (WGS) entry which is preliminary data.</text>
</comment>
<keyword evidence="2" id="KW-1185">Reference proteome</keyword>
<organism evidence="1 2">
    <name type="scientific">Rhizobium daejeonense</name>
    <dbReference type="NCBI Taxonomy" id="240521"/>
    <lineage>
        <taxon>Bacteria</taxon>
        <taxon>Pseudomonadati</taxon>
        <taxon>Pseudomonadota</taxon>
        <taxon>Alphaproteobacteria</taxon>
        <taxon>Hyphomicrobiales</taxon>
        <taxon>Rhizobiaceae</taxon>
        <taxon>Rhizobium/Agrobacterium group</taxon>
        <taxon>Rhizobium</taxon>
    </lineage>
</organism>
<dbReference type="EMBL" id="JAAKZH010000003">
    <property type="protein sequence ID" value="NGO63984.1"/>
    <property type="molecule type" value="Genomic_DNA"/>
</dbReference>
<dbReference type="AlphaFoldDB" id="A0A6M1RQT0"/>
<evidence type="ECO:0000313" key="1">
    <source>
        <dbReference type="EMBL" id="NGO63984.1"/>
    </source>
</evidence>
<proteinExistence type="predicted"/>
<protein>
    <submittedName>
        <fullName evidence="1">Uncharacterized protein</fullName>
    </submittedName>
</protein>
<dbReference type="RefSeq" id="WP_163905638.1">
    <property type="nucleotide sequence ID" value="NZ_CP048427.1"/>
</dbReference>